<protein>
    <submittedName>
        <fullName evidence="1">Uncharacterized protein</fullName>
    </submittedName>
</protein>
<dbReference type="AlphaFoldDB" id="A0A3N4K327"/>
<sequence length="153" mass="16405">MLPTKVHSTHLAPTHAHDEIFETSNSPLPSSFSFFFAAKGAITTFSKWCQTLASVQPDTAATLFANYHSAPPLSTPSNSPSTKHNGRKIIHLTTSSQPFNSRVFEFGAPLLFVSTKVMPGRAPACYVMCARARCFGGAGARQGLEGMWTLGTG</sequence>
<name>A0A3N4K327_9PEZI</name>
<proteinExistence type="predicted"/>
<organism evidence="1 2">
    <name type="scientific">Choiromyces venosus 120613-1</name>
    <dbReference type="NCBI Taxonomy" id="1336337"/>
    <lineage>
        <taxon>Eukaryota</taxon>
        <taxon>Fungi</taxon>
        <taxon>Dikarya</taxon>
        <taxon>Ascomycota</taxon>
        <taxon>Pezizomycotina</taxon>
        <taxon>Pezizomycetes</taxon>
        <taxon>Pezizales</taxon>
        <taxon>Tuberaceae</taxon>
        <taxon>Choiromyces</taxon>
    </lineage>
</organism>
<evidence type="ECO:0000313" key="1">
    <source>
        <dbReference type="EMBL" id="RPB03928.1"/>
    </source>
</evidence>
<keyword evidence="2" id="KW-1185">Reference proteome</keyword>
<accession>A0A3N4K327</accession>
<reference evidence="1 2" key="1">
    <citation type="journal article" date="2018" name="Nat. Ecol. Evol.">
        <title>Pezizomycetes genomes reveal the molecular basis of ectomycorrhizal truffle lifestyle.</title>
        <authorList>
            <person name="Murat C."/>
            <person name="Payen T."/>
            <person name="Noel B."/>
            <person name="Kuo A."/>
            <person name="Morin E."/>
            <person name="Chen J."/>
            <person name="Kohler A."/>
            <person name="Krizsan K."/>
            <person name="Balestrini R."/>
            <person name="Da Silva C."/>
            <person name="Montanini B."/>
            <person name="Hainaut M."/>
            <person name="Levati E."/>
            <person name="Barry K.W."/>
            <person name="Belfiori B."/>
            <person name="Cichocki N."/>
            <person name="Clum A."/>
            <person name="Dockter R.B."/>
            <person name="Fauchery L."/>
            <person name="Guy J."/>
            <person name="Iotti M."/>
            <person name="Le Tacon F."/>
            <person name="Lindquist E.A."/>
            <person name="Lipzen A."/>
            <person name="Malagnac F."/>
            <person name="Mello A."/>
            <person name="Molinier V."/>
            <person name="Miyauchi S."/>
            <person name="Poulain J."/>
            <person name="Riccioni C."/>
            <person name="Rubini A."/>
            <person name="Sitrit Y."/>
            <person name="Splivallo R."/>
            <person name="Traeger S."/>
            <person name="Wang M."/>
            <person name="Zifcakova L."/>
            <person name="Wipf D."/>
            <person name="Zambonelli A."/>
            <person name="Paolocci F."/>
            <person name="Nowrousian M."/>
            <person name="Ottonello S."/>
            <person name="Baldrian P."/>
            <person name="Spatafora J.W."/>
            <person name="Henrissat B."/>
            <person name="Nagy L.G."/>
            <person name="Aury J.M."/>
            <person name="Wincker P."/>
            <person name="Grigoriev I.V."/>
            <person name="Bonfante P."/>
            <person name="Martin F.M."/>
        </authorList>
    </citation>
    <scope>NUCLEOTIDE SEQUENCE [LARGE SCALE GENOMIC DNA]</scope>
    <source>
        <strain evidence="1 2">120613-1</strain>
    </source>
</reference>
<gene>
    <name evidence="1" type="ORF">L873DRAFT_36459</name>
</gene>
<evidence type="ECO:0000313" key="2">
    <source>
        <dbReference type="Proteomes" id="UP000276215"/>
    </source>
</evidence>
<dbReference type="Proteomes" id="UP000276215">
    <property type="component" value="Unassembled WGS sequence"/>
</dbReference>
<dbReference type="EMBL" id="ML120360">
    <property type="protein sequence ID" value="RPB03928.1"/>
    <property type="molecule type" value="Genomic_DNA"/>
</dbReference>